<feature type="binding site" evidence="12">
    <location>
        <position position="205"/>
    </location>
    <ligand>
        <name>Fe(3+)</name>
        <dbReference type="ChEBI" id="CHEBI:29034"/>
        <label>1</label>
    </ligand>
</feature>
<feature type="binding site" evidence="12">
    <location>
        <position position="107"/>
    </location>
    <ligand>
        <name>Fe(3+)</name>
        <dbReference type="ChEBI" id="CHEBI:29034"/>
        <label>1</label>
    </ligand>
</feature>
<dbReference type="Pfam" id="PF00405">
    <property type="entry name" value="Transferrin"/>
    <property type="match status" value="2"/>
</dbReference>
<feature type="disulfide bond" evidence="13">
    <location>
        <begin position="481"/>
        <end position="676"/>
    </location>
</feature>
<evidence type="ECO:0000256" key="12">
    <source>
        <dbReference type="PIRSR" id="PIRSR002549-3"/>
    </source>
</evidence>
<feature type="binding site" evidence="11">
    <location>
        <position position="136"/>
    </location>
    <ligand>
        <name>hydrogencarbonate</name>
        <dbReference type="ChEBI" id="CHEBI:17544"/>
        <label>1</label>
    </ligand>
</feature>
<evidence type="ECO:0000256" key="5">
    <source>
        <dbReference type="ARBA" id="ARBA00022723"/>
    </source>
</evidence>
<proteinExistence type="inferred from homology"/>
<feature type="disulfide bond" evidence="13">
    <location>
        <begin position="185"/>
        <end position="196"/>
    </location>
</feature>
<feature type="binding site" evidence="11">
    <location>
        <position position="465"/>
    </location>
    <ligand>
        <name>hydrogencarbonate</name>
        <dbReference type="ChEBI" id="CHEBI:17544"/>
        <label>1</label>
    </ligand>
</feature>
<evidence type="ECO:0000313" key="17">
    <source>
        <dbReference type="Proteomes" id="UP000694393"/>
    </source>
</evidence>
<dbReference type="GO" id="GO:0005615">
    <property type="term" value="C:extracellular space"/>
    <property type="evidence" value="ECO:0007669"/>
    <property type="project" value="InterPro"/>
</dbReference>
<evidence type="ECO:0000256" key="9">
    <source>
        <dbReference type="ARBA" id="ARBA00023157"/>
    </source>
</evidence>
<feature type="disulfide bond" evidence="13">
    <location>
        <begin position="37"/>
        <end position="51"/>
    </location>
</feature>
<feature type="disulfide bond" evidence="13">
    <location>
        <begin position="575"/>
        <end position="589"/>
    </location>
</feature>
<feature type="binding site" evidence="12">
    <location>
        <position position="396"/>
    </location>
    <ligand>
        <name>Fe(3+)</name>
        <dbReference type="ChEBI" id="CHEBI:29034"/>
        <label>1</label>
    </ligand>
</feature>
<name>A0A8C8SGR7_9SAUR</name>
<dbReference type="Gene3D" id="3.40.190.10">
    <property type="entry name" value="Periplasmic binding protein-like II"/>
    <property type="match status" value="4"/>
</dbReference>
<feature type="disulfide bond" evidence="13">
    <location>
        <begin position="491"/>
        <end position="505"/>
    </location>
</feature>
<feature type="disulfide bond" evidence="13">
    <location>
        <begin position="406"/>
        <end position="685"/>
    </location>
</feature>
<accession>A0A8C8SGR7</accession>
<dbReference type="Ensembl" id="ENSPCET00000021373.1">
    <property type="protein sequence ID" value="ENSPCEP00000020655.1"/>
    <property type="gene ID" value="ENSPCEG00000015959.1"/>
</dbReference>
<sequence>MKFTLLAALSFDILVLCLADQNTLRWCTISDAEQKKCLDLNPKTKDVTLNCVKKTTHVDCIKSIADNEADAISLDGGHIFEAGLAPYNLKPVVAEVYGTGNDSVSTYYAVAVVKKGTDFTINKLKGKKSCHTGWGRSAGWVIPIGTLLFKGILEWDKNSPVEHAVAQFFSASCVPGAPTAEPNLCRLCSGAGSAKCSRTEAYSGYSGAFKCLKNGDGDVAFVKQTTVLENDPSGKDQYELLCTDGTRKPVDDYKDCNWARVAAHAVVTRKVDGKADEIWKFLSQIKIKPSQTPSKASEKDLLFKDSASGFTRIPQWMDSQLYLGYQYWGAIQSLRKDYIKSDTTKVKWCTVSKEEKGKCDEWSAVSGGNVDCALAETTDECIIKIMKGEADAMTLDGGYVYTAGKCGLMPVMGEYYGNDIGTCQREGQPGETYYAVAVAKKSNRAISWKTLRGKKSCHTGVGRTAGWNVPMGLIHSVTKSCEFDKFFSEGCAPGSPPSSPLCNLCVGSGSDLPAKYKCVANSNERYFGYSGAFRCLVEKGDVSFVKHTTVSENTDGHNKAEWAKDLRSDQFELLCQDGSRARPEDYLNCYLARVPAHAVVTRKDKATDVRQMLINQQSLFGNNGSEKETFKMFHSGTKDLLFKDSTTCLIQLAEGTTYKQFLGEDYFDSVSSLSQCSPSELLQVCNFNDLN</sequence>
<feature type="disulfide bond" evidence="13">
    <location>
        <begin position="173"/>
        <end position="188"/>
    </location>
</feature>
<keyword evidence="4" id="KW-0964">Secreted</keyword>
<evidence type="ECO:0000256" key="11">
    <source>
        <dbReference type="PIRSR" id="PIRSR002549-2"/>
    </source>
</evidence>
<evidence type="ECO:0000313" key="16">
    <source>
        <dbReference type="Ensembl" id="ENSPCEP00000020655.1"/>
    </source>
</evidence>
<dbReference type="PROSITE" id="PS00205">
    <property type="entry name" value="TRANSFERRIN_LIKE_1"/>
    <property type="match status" value="2"/>
</dbReference>
<dbReference type="PROSITE" id="PS51408">
    <property type="entry name" value="TRANSFERRIN_LIKE_4"/>
    <property type="match status" value="2"/>
</dbReference>
<keyword evidence="17" id="KW-1185">Reference proteome</keyword>
<feature type="chain" id="PRO_5034316976" evidence="14">
    <location>
        <begin position="20"/>
        <end position="691"/>
    </location>
</feature>
<feature type="binding site" evidence="12">
    <location>
        <position position="529"/>
    </location>
    <ligand>
        <name>Fe(3+)</name>
        <dbReference type="ChEBI" id="CHEBI:29034"/>
        <label>2</label>
    </ligand>
</feature>
<dbReference type="GO" id="GO:0005886">
    <property type="term" value="C:plasma membrane"/>
    <property type="evidence" value="ECO:0007669"/>
    <property type="project" value="TreeGrafter"/>
</dbReference>
<dbReference type="PANTHER" id="PTHR11485:SF31">
    <property type="entry name" value="SEROTRANSFERRIN"/>
    <property type="match status" value="1"/>
</dbReference>
<dbReference type="GO" id="GO:0019731">
    <property type="term" value="P:antibacterial humoral response"/>
    <property type="evidence" value="ECO:0007669"/>
    <property type="project" value="TreeGrafter"/>
</dbReference>
<protein>
    <submittedName>
        <fullName evidence="16">Lactotransferrin</fullName>
    </submittedName>
</protein>
<feature type="binding site" evidence="11">
    <location>
        <position position="132"/>
    </location>
    <ligand>
        <name>hydrogencarbonate</name>
        <dbReference type="ChEBI" id="CHEBI:17544"/>
        <label>1</label>
    </ligand>
</feature>
<feature type="binding site" evidence="11">
    <location>
        <position position="463"/>
    </location>
    <ligand>
        <name>hydrogencarbonate</name>
        <dbReference type="ChEBI" id="CHEBI:17544"/>
        <label>1</label>
    </ligand>
</feature>
<dbReference type="PROSITE" id="PS00207">
    <property type="entry name" value="TRANSFERRIN_LIKE_3"/>
    <property type="match status" value="1"/>
</dbReference>
<evidence type="ECO:0000256" key="10">
    <source>
        <dbReference type="PIRNR" id="PIRNR002549"/>
    </source>
</evidence>
<dbReference type="Proteomes" id="UP000694393">
    <property type="component" value="Unplaced"/>
</dbReference>
<dbReference type="SMART" id="SM00094">
    <property type="entry name" value="TR_FER"/>
    <property type="match status" value="2"/>
</dbReference>
<feature type="domain" description="Transferrin-like" evidence="15">
    <location>
        <begin position="24"/>
        <end position="336"/>
    </location>
</feature>
<feature type="disulfide bond" evidence="13">
    <location>
        <begin position="359"/>
        <end position="372"/>
    </location>
</feature>
<feature type="disulfide bond" evidence="13">
    <location>
        <begin position="457"/>
        <end position="535"/>
    </location>
</feature>
<evidence type="ECO:0000256" key="2">
    <source>
        <dbReference type="ARBA" id="ARBA00022448"/>
    </source>
</evidence>
<feature type="binding site" evidence="11">
    <location>
        <position position="138"/>
    </location>
    <ligand>
        <name>hydrogencarbonate</name>
        <dbReference type="ChEBI" id="CHEBI:17544"/>
        <label>1</label>
    </ligand>
</feature>
<feature type="binding site" evidence="12">
    <location>
        <position position="264"/>
    </location>
    <ligand>
        <name>Fe(3+)</name>
        <dbReference type="ChEBI" id="CHEBI:29034"/>
        <label>1</label>
    </ligand>
</feature>
<keyword evidence="2 10" id="KW-0813">Transport</keyword>
<evidence type="ECO:0000256" key="4">
    <source>
        <dbReference type="ARBA" id="ARBA00022525"/>
    </source>
</evidence>
<comment type="similarity">
    <text evidence="10">Belongs to the transferrin family.</text>
</comment>
<dbReference type="InterPro" id="IPR018195">
    <property type="entry name" value="Transferrin_Fe_BS"/>
</dbReference>
<keyword evidence="14" id="KW-0732">Signal</keyword>
<reference evidence="16" key="2">
    <citation type="submission" date="2025-09" db="UniProtKB">
        <authorList>
            <consortium name="Ensembl"/>
        </authorList>
    </citation>
    <scope>IDENTIFICATION</scope>
</reference>
<feature type="disulfide bond" evidence="13">
    <location>
        <begin position="502"/>
        <end position="518"/>
    </location>
</feature>
<keyword evidence="6" id="KW-0677">Repeat</keyword>
<feature type="binding site" evidence="11">
    <location>
        <position position="466"/>
    </location>
    <ligand>
        <name>hydrogencarbonate</name>
        <dbReference type="ChEBI" id="CHEBI:17544"/>
        <label>1</label>
    </ligand>
</feature>
<feature type="binding site" evidence="11">
    <location>
        <position position="459"/>
    </location>
    <ligand>
        <name>hydrogencarbonate</name>
        <dbReference type="ChEBI" id="CHEBI:17544"/>
        <label>1</label>
    </ligand>
</feature>
<keyword evidence="9 13" id="KW-1015">Disulfide bond</keyword>
<dbReference type="PRINTS" id="PR00422">
    <property type="entry name" value="TRANSFERRIN"/>
</dbReference>
<keyword evidence="5 10" id="KW-0479">Metal-binding</keyword>
<dbReference type="PANTHER" id="PTHR11485">
    <property type="entry name" value="TRANSFERRIN"/>
    <property type="match status" value="1"/>
</dbReference>
<feature type="binding site" evidence="12">
    <location>
        <position position="75"/>
    </location>
    <ligand>
        <name>Fe(3+)</name>
        <dbReference type="ChEBI" id="CHEBI:29034"/>
        <label>1</label>
    </ligand>
</feature>
<keyword evidence="8 10" id="KW-0406">Ion transport</keyword>
<keyword evidence="7 10" id="KW-0408">Iron</keyword>
<dbReference type="SUPFAM" id="SSF53850">
    <property type="entry name" value="Periplasmic binding protein-like II"/>
    <property type="match status" value="2"/>
</dbReference>
<dbReference type="AlphaFoldDB" id="A0A8C8SGR7"/>
<evidence type="ECO:0000256" key="6">
    <source>
        <dbReference type="ARBA" id="ARBA00022737"/>
    </source>
</evidence>
<evidence type="ECO:0000259" key="15">
    <source>
        <dbReference type="PROSITE" id="PS51408"/>
    </source>
</evidence>
<dbReference type="PROSITE" id="PS00206">
    <property type="entry name" value="TRANSFERRIN_LIKE_2"/>
    <property type="match status" value="1"/>
</dbReference>
<dbReference type="GO" id="GO:0046872">
    <property type="term" value="F:metal ion binding"/>
    <property type="evidence" value="ECO:0007669"/>
    <property type="project" value="UniProtKB-KW"/>
</dbReference>
<keyword evidence="3 10" id="KW-0410">Iron transport</keyword>
<feature type="disulfide bond" evidence="13">
    <location>
        <begin position="349"/>
        <end position="381"/>
    </location>
</feature>
<feature type="domain" description="Transferrin-like" evidence="15">
    <location>
        <begin position="346"/>
        <end position="675"/>
    </location>
</feature>
<evidence type="ECO:0000256" key="3">
    <source>
        <dbReference type="ARBA" id="ARBA00022496"/>
    </source>
</evidence>
<reference evidence="16" key="1">
    <citation type="submission" date="2025-08" db="UniProtKB">
        <authorList>
            <consortium name="Ensembl"/>
        </authorList>
    </citation>
    <scope>IDENTIFICATION</scope>
</reference>
<dbReference type="FunFam" id="3.40.190.10:FF:000095">
    <property type="entry name" value="Lactotransferrin"/>
    <property type="match status" value="2"/>
</dbReference>
<dbReference type="CDD" id="cd13617">
    <property type="entry name" value="PBP2_transferrin_C"/>
    <property type="match status" value="1"/>
</dbReference>
<dbReference type="InterPro" id="IPR001156">
    <property type="entry name" value="Transferrin-like_dom"/>
</dbReference>
<comment type="subcellular location">
    <subcellularLocation>
        <location evidence="1">Secreted</location>
    </subcellularLocation>
</comment>
<evidence type="ECO:0000256" key="13">
    <source>
        <dbReference type="PIRSR" id="PIRSR002549-4"/>
    </source>
</evidence>
<feature type="disulfide bond" evidence="13">
    <location>
        <begin position="27"/>
        <end position="60"/>
    </location>
</feature>
<dbReference type="GO" id="GO:0005769">
    <property type="term" value="C:early endosome"/>
    <property type="evidence" value="ECO:0007669"/>
    <property type="project" value="TreeGrafter"/>
</dbReference>
<feature type="binding site" evidence="12">
    <location>
        <position position="433"/>
    </location>
    <ligand>
        <name>Fe(3+)</name>
        <dbReference type="ChEBI" id="CHEBI:29034"/>
        <label>1</label>
    </ligand>
</feature>
<feature type="disulfide bond" evidence="13">
    <location>
        <begin position="130"/>
        <end position="211"/>
    </location>
</feature>
<evidence type="ECO:0000256" key="1">
    <source>
        <dbReference type="ARBA" id="ARBA00004613"/>
    </source>
</evidence>
<organism evidence="16 17">
    <name type="scientific">Pelusios castaneus</name>
    <name type="common">West African mud turtle</name>
    <dbReference type="NCBI Taxonomy" id="367368"/>
    <lineage>
        <taxon>Eukaryota</taxon>
        <taxon>Metazoa</taxon>
        <taxon>Chordata</taxon>
        <taxon>Craniata</taxon>
        <taxon>Vertebrata</taxon>
        <taxon>Euteleostomi</taxon>
        <taxon>Archelosauria</taxon>
        <taxon>Testudinata</taxon>
        <taxon>Testudines</taxon>
        <taxon>Pleurodira</taxon>
        <taxon>Pelomedusidae</taxon>
        <taxon>Pelusios</taxon>
    </lineage>
</organism>
<dbReference type="GO" id="GO:0006826">
    <property type="term" value="P:iron ion transport"/>
    <property type="evidence" value="ECO:0007669"/>
    <property type="project" value="UniProtKB-KW"/>
</dbReference>
<feature type="signal peptide" evidence="14">
    <location>
        <begin position="1"/>
        <end position="19"/>
    </location>
</feature>
<evidence type="ECO:0000256" key="7">
    <source>
        <dbReference type="ARBA" id="ARBA00023004"/>
    </source>
</evidence>
<feature type="binding site" evidence="12">
    <location>
        <position position="597"/>
    </location>
    <ligand>
        <name>Fe(3+)</name>
        <dbReference type="ChEBI" id="CHEBI:29034"/>
        <label>1</label>
    </ligand>
</feature>
<dbReference type="GO" id="GO:0055037">
    <property type="term" value="C:recycling endosome"/>
    <property type="evidence" value="ECO:0007669"/>
    <property type="project" value="TreeGrafter"/>
</dbReference>
<evidence type="ECO:0000256" key="8">
    <source>
        <dbReference type="ARBA" id="ARBA00023065"/>
    </source>
</evidence>
<feature type="binding site" evidence="11">
    <location>
        <position position="139"/>
    </location>
    <ligand>
        <name>hydrogencarbonate</name>
        <dbReference type="ChEBI" id="CHEBI:17544"/>
        <label>1</label>
    </ligand>
</feature>
<feature type="disulfide bond" evidence="13">
    <location>
        <begin position="242"/>
        <end position="256"/>
    </location>
</feature>
<dbReference type="PIRSF" id="PIRSF002549">
    <property type="entry name" value="Transferrin"/>
    <property type="match status" value="1"/>
</dbReference>
<dbReference type="InterPro" id="IPR016357">
    <property type="entry name" value="Transferrin"/>
</dbReference>
<evidence type="ECO:0000256" key="14">
    <source>
        <dbReference type="SAM" id="SignalP"/>
    </source>
</evidence>